<evidence type="ECO:0008006" key="4">
    <source>
        <dbReference type="Google" id="ProtNLM"/>
    </source>
</evidence>
<keyword evidence="1" id="KW-0812">Transmembrane</keyword>
<evidence type="ECO:0000256" key="1">
    <source>
        <dbReference type="SAM" id="Phobius"/>
    </source>
</evidence>
<feature type="transmembrane region" description="Helical" evidence="1">
    <location>
        <begin position="6"/>
        <end position="25"/>
    </location>
</feature>
<comment type="caution">
    <text evidence="2">The sequence shown here is derived from an EMBL/GenBank/DDBJ whole genome shotgun (WGS) entry which is preliminary data.</text>
</comment>
<keyword evidence="3" id="KW-1185">Reference proteome</keyword>
<dbReference type="Proteomes" id="UP000628463">
    <property type="component" value="Unassembled WGS sequence"/>
</dbReference>
<organism evidence="2 3">
    <name type="scientific">Lachnospira hominis</name>
    <name type="common">ex Liu et al. 2021</name>
    <dbReference type="NCBI Taxonomy" id="2763051"/>
    <lineage>
        <taxon>Bacteria</taxon>
        <taxon>Bacillati</taxon>
        <taxon>Bacillota</taxon>
        <taxon>Clostridia</taxon>
        <taxon>Lachnospirales</taxon>
        <taxon>Lachnospiraceae</taxon>
        <taxon>Lachnospira</taxon>
    </lineage>
</organism>
<keyword evidence="1" id="KW-1133">Transmembrane helix</keyword>
<protein>
    <recommendedName>
        <fullName evidence="4">Alternate signal-mediated exported protein, CPF_0494 family</fullName>
    </recommendedName>
</protein>
<dbReference type="EMBL" id="JACOPD010000002">
    <property type="protein sequence ID" value="MBC5680049.1"/>
    <property type="molecule type" value="Genomic_DNA"/>
</dbReference>
<sequence>MKIRKIIVYLCVFAAAASIFTRIIYVNKVYPSVKIHNYNIGDTVNTDEYQICLDSVKVYEKAEWENYIDSTQIGRERDSYKADDKDAALKMRYNPDEDYKVIETELLVKNISGERKTAVMGQLCSVNGIMQKMMMNYYYTRRLQPEGKIDSIVRTIEAGETQKWKCYYVVNNTDEELFFEYIKVGQINRISLNLHKS</sequence>
<dbReference type="RefSeq" id="WP_186836203.1">
    <property type="nucleotide sequence ID" value="NZ_JACOPD010000002.1"/>
</dbReference>
<keyword evidence="1" id="KW-0472">Membrane</keyword>
<evidence type="ECO:0000313" key="3">
    <source>
        <dbReference type="Proteomes" id="UP000628463"/>
    </source>
</evidence>
<name>A0ABR7FXX9_9FIRM</name>
<gene>
    <name evidence="2" type="ORF">H8S01_03605</name>
</gene>
<proteinExistence type="predicted"/>
<reference evidence="2 3" key="1">
    <citation type="submission" date="2020-08" db="EMBL/GenBank/DDBJ databases">
        <title>Genome public.</title>
        <authorList>
            <person name="Liu C."/>
            <person name="Sun Q."/>
        </authorList>
    </citation>
    <scope>NUCLEOTIDE SEQUENCE [LARGE SCALE GENOMIC DNA]</scope>
    <source>
        <strain evidence="2 3">NSJ-43</strain>
    </source>
</reference>
<evidence type="ECO:0000313" key="2">
    <source>
        <dbReference type="EMBL" id="MBC5680049.1"/>
    </source>
</evidence>
<accession>A0ABR7FXX9</accession>